<dbReference type="PROSITE" id="PS00108">
    <property type="entry name" value="PROTEIN_KINASE_ST"/>
    <property type="match status" value="1"/>
</dbReference>
<feature type="repeat" description="Solcar" evidence="10">
    <location>
        <begin position="370"/>
        <end position="445"/>
    </location>
</feature>
<dbReference type="SUPFAM" id="SSF47954">
    <property type="entry name" value="Cyclin-like"/>
    <property type="match status" value="1"/>
</dbReference>
<dbReference type="Gene3D" id="3.30.200.20">
    <property type="entry name" value="Phosphorylase Kinase, domain 1"/>
    <property type="match status" value="1"/>
</dbReference>
<evidence type="ECO:0000256" key="1">
    <source>
        <dbReference type="ARBA" id="ARBA00004448"/>
    </source>
</evidence>
<keyword evidence="9 10" id="KW-0472">Membrane</keyword>
<accession>A0AAD5U5Z3</accession>
<dbReference type="Pfam" id="PF02984">
    <property type="entry name" value="Cyclin_C"/>
    <property type="match status" value="1"/>
</dbReference>
<evidence type="ECO:0000256" key="3">
    <source>
        <dbReference type="ARBA" id="ARBA00022448"/>
    </source>
</evidence>
<dbReference type="InterPro" id="IPR018108">
    <property type="entry name" value="MCP_transmembrane"/>
</dbReference>
<dbReference type="SMART" id="SM00385">
    <property type="entry name" value="CYCLIN"/>
    <property type="match status" value="1"/>
</dbReference>
<dbReference type="PROSITE" id="PS50920">
    <property type="entry name" value="SOLCAR"/>
    <property type="match status" value="3"/>
</dbReference>
<evidence type="ECO:0000256" key="2">
    <source>
        <dbReference type="ARBA" id="ARBA00006375"/>
    </source>
</evidence>
<evidence type="ECO:0000313" key="14">
    <source>
        <dbReference type="Proteomes" id="UP001211065"/>
    </source>
</evidence>
<proteinExistence type="inferred from homology"/>
<evidence type="ECO:0000256" key="11">
    <source>
        <dbReference type="SAM" id="MobiDB-lite"/>
    </source>
</evidence>
<evidence type="ECO:0000313" key="13">
    <source>
        <dbReference type="EMBL" id="KAJ3225642.1"/>
    </source>
</evidence>
<keyword evidence="14" id="KW-1185">Reference proteome</keyword>
<dbReference type="SMART" id="SM01332">
    <property type="entry name" value="Cyclin_C"/>
    <property type="match status" value="1"/>
</dbReference>
<sequence length="862" mass="97846">MFEVEKQVLSKLGFNVQVHHPHSFLINYLRSLNLSENYELSQLSWNYMNDCLRTNVVVCYQPSSIACSVIYLACRILKIKLPTNPPWWEVYDVFEGDLIDISKHILALYEIEIDYSLPLTVSEFNEYTSVTYSTTPYNDIKRGEKKYTSTKKNLNLTENKHNHFTYERQGRSSKDISRQWSGSREQNMVYNDERKRRRSSSKGRLDVVKTRFQLSVGSQQGTLVSAFKDIVKKEGVSALYRGILPPIMVEAPKRAIKFGANEYYKGLYLGLGIKDGTPLSVMTGVSAGCTEATVVVSFDLVKIRLQDKSNAGKYKGTADCVAKIFAEEGILGFFKGFEATVWRHAVWNGGYFGCIKTVRAILPEPETKEGMLFKNFIAGGIGGTVGTILNVRKFPFKYGWTIPAVVTIAKEEGVGALYKGFLPKVLRLGPGGGVLLVVFSMLTSIIQSNPDDYSSSISEIFSDHSPSNRSQVSTIFKSQRSIVPPHPKSINIKEDPDSDIRDEIKDFYKSFPSIKDKYKIITKIGEGTFSTVYKAFDIHHYTFNNSIWCPHSQSDETKSFCLLSNYERSLNSTTPCGLVAIKRIYSTASHERIFNEIKILSKLQHPNVVQLIVAERYRSNVQKIIDCYVISHKSYYTKLTISDIKLYMKALLAGTAYIHDHKIIHRDIKPGNFLYNVESGTGILADFGLCQVESDLITRTYHDKTFQFDKCVGYIEGDTRDVAKANRDGTKGFRAPEVLFKVPNQKRALDMWSVGVCFASLISGRYPFFQSNDDMEALLEIGHIYGLKEMKKVARLCGRTYETNIPSSLRLDSLSWERIIEKFRAGREQFPKEGIELLKQLLTLSYKKRITAKEALNHEFLQ</sequence>
<evidence type="ECO:0000256" key="10">
    <source>
        <dbReference type="PROSITE-ProRule" id="PRU00282"/>
    </source>
</evidence>
<dbReference type="Pfam" id="PF00153">
    <property type="entry name" value="Mito_carr"/>
    <property type="match status" value="3"/>
</dbReference>
<evidence type="ECO:0000256" key="7">
    <source>
        <dbReference type="ARBA" id="ARBA00022989"/>
    </source>
</evidence>
<dbReference type="GO" id="GO:0004672">
    <property type="term" value="F:protein kinase activity"/>
    <property type="evidence" value="ECO:0007669"/>
    <property type="project" value="InterPro"/>
</dbReference>
<feature type="repeat" description="Solcar" evidence="10">
    <location>
        <begin position="190"/>
        <end position="267"/>
    </location>
</feature>
<dbReference type="PANTHER" id="PTHR46356:SF1">
    <property type="entry name" value="MITOCHONDRIAL 2-OXODICARBOXYLATE CARRIER"/>
    <property type="match status" value="1"/>
</dbReference>
<dbReference type="SMART" id="SM00220">
    <property type="entry name" value="S_TKc"/>
    <property type="match status" value="1"/>
</dbReference>
<dbReference type="Gene3D" id="1.10.472.10">
    <property type="entry name" value="Cyclin-like"/>
    <property type="match status" value="1"/>
</dbReference>
<feature type="repeat" description="Solcar" evidence="10">
    <location>
        <begin position="275"/>
        <end position="361"/>
    </location>
</feature>
<dbReference type="Pfam" id="PF00069">
    <property type="entry name" value="Pkinase"/>
    <property type="match status" value="1"/>
</dbReference>
<evidence type="ECO:0000256" key="6">
    <source>
        <dbReference type="ARBA" id="ARBA00022792"/>
    </source>
</evidence>
<reference evidence="13" key="1">
    <citation type="submission" date="2020-05" db="EMBL/GenBank/DDBJ databases">
        <title>Phylogenomic resolution of chytrid fungi.</title>
        <authorList>
            <person name="Stajich J.E."/>
            <person name="Amses K."/>
            <person name="Simmons R."/>
            <person name="Seto K."/>
            <person name="Myers J."/>
            <person name="Bonds A."/>
            <person name="Quandt C.A."/>
            <person name="Barry K."/>
            <person name="Liu P."/>
            <person name="Grigoriev I."/>
            <person name="Longcore J.E."/>
            <person name="James T.Y."/>
        </authorList>
    </citation>
    <scope>NUCLEOTIDE SEQUENCE</scope>
    <source>
        <strain evidence="13">JEL0476</strain>
    </source>
</reference>
<comment type="caution">
    <text evidence="13">The sequence shown here is derived from an EMBL/GenBank/DDBJ whole genome shotgun (WGS) entry which is preliminary data.</text>
</comment>
<dbReference type="SUPFAM" id="SSF56112">
    <property type="entry name" value="Protein kinase-like (PK-like)"/>
    <property type="match status" value="1"/>
</dbReference>
<dbReference type="PROSITE" id="PS50011">
    <property type="entry name" value="PROTEIN_KINASE_DOM"/>
    <property type="match status" value="1"/>
</dbReference>
<dbReference type="GO" id="GO:0005743">
    <property type="term" value="C:mitochondrial inner membrane"/>
    <property type="evidence" value="ECO:0007669"/>
    <property type="project" value="UniProtKB-SubCell"/>
</dbReference>
<comment type="subcellular location">
    <subcellularLocation>
        <location evidence="1">Mitochondrion inner membrane</location>
        <topology evidence="1">Multi-pass membrane protein</topology>
    </subcellularLocation>
</comment>
<dbReference type="AlphaFoldDB" id="A0AAD5U5Z3"/>
<dbReference type="InterPro" id="IPR051752">
    <property type="entry name" value="Mito_2-oxodicarb_carrier"/>
</dbReference>
<dbReference type="SUPFAM" id="SSF103506">
    <property type="entry name" value="Mitochondrial carrier"/>
    <property type="match status" value="1"/>
</dbReference>
<dbReference type="InterPro" id="IPR013763">
    <property type="entry name" value="Cyclin-like_dom"/>
</dbReference>
<evidence type="ECO:0000259" key="12">
    <source>
        <dbReference type="PROSITE" id="PS50011"/>
    </source>
</evidence>
<keyword evidence="8" id="KW-0496">Mitochondrion</keyword>
<evidence type="ECO:0000256" key="5">
    <source>
        <dbReference type="ARBA" id="ARBA00022737"/>
    </source>
</evidence>
<keyword evidence="4 10" id="KW-0812">Transmembrane</keyword>
<dbReference type="InterPro" id="IPR036915">
    <property type="entry name" value="Cyclin-like_sf"/>
</dbReference>
<feature type="compositionally biased region" description="Polar residues" evidence="11">
    <location>
        <begin position="178"/>
        <end position="189"/>
    </location>
</feature>
<name>A0AAD5U5Z3_9FUNG</name>
<gene>
    <name evidence="13" type="ORF">HK099_006475</name>
</gene>
<evidence type="ECO:0000256" key="8">
    <source>
        <dbReference type="ARBA" id="ARBA00023128"/>
    </source>
</evidence>
<evidence type="ECO:0000256" key="9">
    <source>
        <dbReference type="ARBA" id="ARBA00023136"/>
    </source>
</evidence>
<keyword evidence="6" id="KW-0999">Mitochondrion inner membrane</keyword>
<dbReference type="InterPro" id="IPR023395">
    <property type="entry name" value="MCP_dom_sf"/>
</dbReference>
<dbReference type="InterPro" id="IPR008271">
    <property type="entry name" value="Ser/Thr_kinase_AS"/>
</dbReference>
<dbReference type="PANTHER" id="PTHR46356">
    <property type="entry name" value="MITOCHONDRIAL 2-OXODICARBOXYLATE CARRIER"/>
    <property type="match status" value="1"/>
</dbReference>
<dbReference type="GO" id="GO:0005524">
    <property type="term" value="F:ATP binding"/>
    <property type="evidence" value="ECO:0007669"/>
    <property type="project" value="InterPro"/>
</dbReference>
<dbReference type="InterPro" id="IPR000719">
    <property type="entry name" value="Prot_kinase_dom"/>
</dbReference>
<feature type="domain" description="Protein kinase" evidence="12">
    <location>
        <begin position="518"/>
        <end position="861"/>
    </location>
</feature>
<dbReference type="Proteomes" id="UP001211065">
    <property type="component" value="Unassembled WGS sequence"/>
</dbReference>
<dbReference type="Gene3D" id="1.10.510.10">
    <property type="entry name" value="Transferase(Phosphotransferase) domain 1"/>
    <property type="match status" value="1"/>
</dbReference>
<dbReference type="InterPro" id="IPR004367">
    <property type="entry name" value="Cyclin_C-dom"/>
</dbReference>
<dbReference type="InterPro" id="IPR011009">
    <property type="entry name" value="Kinase-like_dom_sf"/>
</dbReference>
<dbReference type="FunFam" id="1.10.472.10:FF:000031">
    <property type="entry name" value="cyclin-L1-1-like isoform X1"/>
    <property type="match status" value="1"/>
</dbReference>
<evidence type="ECO:0000256" key="4">
    <source>
        <dbReference type="ARBA" id="ARBA00022692"/>
    </source>
</evidence>
<dbReference type="CDD" id="cd20533">
    <property type="entry name" value="CYCLIN_CCNL_rpt2"/>
    <property type="match status" value="1"/>
</dbReference>
<keyword evidence="7" id="KW-1133">Transmembrane helix</keyword>
<organism evidence="13 14">
    <name type="scientific">Clydaea vesicula</name>
    <dbReference type="NCBI Taxonomy" id="447962"/>
    <lineage>
        <taxon>Eukaryota</taxon>
        <taxon>Fungi</taxon>
        <taxon>Fungi incertae sedis</taxon>
        <taxon>Chytridiomycota</taxon>
        <taxon>Chytridiomycota incertae sedis</taxon>
        <taxon>Chytridiomycetes</taxon>
        <taxon>Lobulomycetales</taxon>
        <taxon>Lobulomycetaceae</taxon>
        <taxon>Clydaea</taxon>
    </lineage>
</organism>
<dbReference type="CDD" id="cd14019">
    <property type="entry name" value="STKc_Cdc7"/>
    <property type="match status" value="1"/>
</dbReference>
<dbReference type="EMBL" id="JADGJW010000056">
    <property type="protein sequence ID" value="KAJ3225642.1"/>
    <property type="molecule type" value="Genomic_DNA"/>
</dbReference>
<feature type="compositionally biased region" description="Basic and acidic residues" evidence="11">
    <location>
        <begin position="167"/>
        <end position="177"/>
    </location>
</feature>
<dbReference type="Gene3D" id="1.50.40.10">
    <property type="entry name" value="Mitochondrial carrier domain"/>
    <property type="match status" value="1"/>
</dbReference>
<keyword evidence="5" id="KW-0677">Repeat</keyword>
<keyword evidence="3" id="KW-0813">Transport</keyword>
<protein>
    <recommendedName>
        <fullName evidence="12">Protein kinase domain-containing protein</fullName>
    </recommendedName>
</protein>
<comment type="similarity">
    <text evidence="2">Belongs to the mitochondrial carrier (TC 2.A.29) family.</text>
</comment>
<feature type="region of interest" description="Disordered" evidence="11">
    <location>
        <begin position="167"/>
        <end position="202"/>
    </location>
</feature>